<evidence type="ECO:0000256" key="2">
    <source>
        <dbReference type="ARBA" id="ARBA00023150"/>
    </source>
</evidence>
<accession>A0ABV1JCT9</accession>
<keyword evidence="2" id="KW-0501">Molybdenum cofactor biosynthesis</keyword>
<sequence>MAVVEYLPPTHAARTETEERPIRIFLNEVPVAVSQGSPYGLHELAVGYLLSEGLIFDRDRLVRVEVDELHAEVYVASGERAEDGYVPLHRVTSAGCAQSALLRSGGDAIAKPGVLHTEQRFDADALLAQMDELCLRSPRRNTGECVHGCGLGEGGAESLMLVREDIGRHNAMDKLIGQAWLDRVDVRDKALFITGRISAEMALKAHRAGCPVLVSRKSATDEAVRRAEELGVTLVSHCRDGRMRVLSRPDRVIG</sequence>
<reference evidence="3 4" key="1">
    <citation type="submission" date="2024-04" db="EMBL/GenBank/DDBJ databases">
        <title>Human intestinal bacterial collection.</title>
        <authorList>
            <person name="Pauvert C."/>
            <person name="Hitch T.C.A."/>
            <person name="Clavel T."/>
        </authorList>
    </citation>
    <scope>NUCLEOTIDE SEQUENCE [LARGE SCALE GENOMIC DNA]</scope>
    <source>
        <strain evidence="3 4">CLA-KB-H42</strain>
    </source>
</reference>
<dbReference type="InterPro" id="IPR003786">
    <property type="entry name" value="FdhD"/>
</dbReference>
<dbReference type="Gene3D" id="3.10.20.10">
    <property type="match status" value="1"/>
</dbReference>
<dbReference type="InterPro" id="IPR016193">
    <property type="entry name" value="Cytidine_deaminase-like"/>
</dbReference>
<organism evidence="3 4">
    <name type="scientific">Raoultibacter massiliensis</name>
    <dbReference type="NCBI Taxonomy" id="1852371"/>
    <lineage>
        <taxon>Bacteria</taxon>
        <taxon>Bacillati</taxon>
        <taxon>Actinomycetota</taxon>
        <taxon>Coriobacteriia</taxon>
        <taxon>Eggerthellales</taxon>
        <taxon>Eggerthellaceae</taxon>
        <taxon>Raoultibacter</taxon>
    </lineage>
</organism>
<keyword evidence="1" id="KW-0963">Cytoplasm</keyword>
<evidence type="ECO:0000256" key="1">
    <source>
        <dbReference type="ARBA" id="ARBA00022490"/>
    </source>
</evidence>
<evidence type="ECO:0000313" key="3">
    <source>
        <dbReference type="EMBL" id="MEQ3362583.1"/>
    </source>
</evidence>
<dbReference type="PANTHER" id="PTHR30592">
    <property type="entry name" value="FORMATE DEHYDROGENASE"/>
    <property type="match status" value="1"/>
</dbReference>
<keyword evidence="4" id="KW-1185">Reference proteome</keyword>
<proteinExistence type="predicted"/>
<dbReference type="Proteomes" id="UP001487305">
    <property type="component" value="Unassembled WGS sequence"/>
</dbReference>
<dbReference type="RefSeq" id="WP_102374599.1">
    <property type="nucleotide sequence ID" value="NZ_JBBNOP010000004.1"/>
</dbReference>
<dbReference type="Gene3D" id="3.40.140.10">
    <property type="entry name" value="Cytidine Deaminase, domain 2"/>
    <property type="match status" value="1"/>
</dbReference>
<gene>
    <name evidence="3" type="primary">fdhD</name>
    <name evidence="3" type="ORF">AAA083_06310</name>
</gene>
<dbReference type="PIRSF" id="PIRSF015626">
    <property type="entry name" value="FdhD"/>
    <property type="match status" value="1"/>
</dbReference>
<dbReference type="EMBL" id="JBBNOP010000004">
    <property type="protein sequence ID" value="MEQ3362583.1"/>
    <property type="molecule type" value="Genomic_DNA"/>
</dbReference>
<dbReference type="PANTHER" id="PTHR30592:SF1">
    <property type="entry name" value="SULFUR CARRIER PROTEIN FDHD"/>
    <property type="match status" value="1"/>
</dbReference>
<name>A0ABV1JCT9_9ACTN</name>
<dbReference type="NCBIfam" id="TIGR00129">
    <property type="entry name" value="fdhD_narQ"/>
    <property type="match status" value="1"/>
</dbReference>
<protein>
    <submittedName>
        <fullName evidence="3">Formate dehydrogenase accessory sulfurtransferase FdhD</fullName>
    </submittedName>
</protein>
<dbReference type="Pfam" id="PF02634">
    <property type="entry name" value="FdhD-NarQ"/>
    <property type="match status" value="1"/>
</dbReference>
<evidence type="ECO:0000313" key="4">
    <source>
        <dbReference type="Proteomes" id="UP001487305"/>
    </source>
</evidence>
<dbReference type="SUPFAM" id="SSF53927">
    <property type="entry name" value="Cytidine deaminase-like"/>
    <property type="match status" value="1"/>
</dbReference>
<comment type="caution">
    <text evidence="3">The sequence shown here is derived from an EMBL/GenBank/DDBJ whole genome shotgun (WGS) entry which is preliminary data.</text>
</comment>